<evidence type="ECO:0000313" key="2">
    <source>
        <dbReference type="EMBL" id="RMS45526.1"/>
    </source>
</evidence>
<dbReference type="InterPro" id="IPR025949">
    <property type="entry name" value="PapC-like_C"/>
</dbReference>
<gene>
    <name evidence="2" type="ORF">ALP65_01791</name>
</gene>
<dbReference type="GO" id="GO:0015473">
    <property type="term" value="F:fimbrial usher porin activity"/>
    <property type="evidence" value="ECO:0007669"/>
    <property type="project" value="InterPro"/>
</dbReference>
<dbReference type="EMBL" id="RBSQ01001313">
    <property type="protein sequence ID" value="RMS45526.1"/>
    <property type="molecule type" value="Genomic_DNA"/>
</dbReference>
<dbReference type="GO" id="GO:0009297">
    <property type="term" value="P:pilus assembly"/>
    <property type="evidence" value="ECO:0007669"/>
    <property type="project" value="InterPro"/>
</dbReference>
<reference evidence="2 3" key="1">
    <citation type="submission" date="2018-08" db="EMBL/GenBank/DDBJ databases">
        <title>Recombination of ecologically and evolutionarily significant loci maintains genetic cohesion in the Pseudomonas syringae species complex.</title>
        <authorList>
            <person name="Dillon M."/>
            <person name="Thakur S."/>
            <person name="Almeida R.N.D."/>
            <person name="Weir B.S."/>
            <person name="Guttman D.S."/>
        </authorList>
    </citation>
    <scope>NUCLEOTIDE SEQUENCE [LARGE SCALE GENOMIC DNA]</scope>
    <source>
        <strain evidence="2 3">ICMP 7846</strain>
    </source>
</reference>
<accession>A0A3M5D6H3</accession>
<evidence type="ECO:0000259" key="1">
    <source>
        <dbReference type="Pfam" id="PF13953"/>
    </source>
</evidence>
<dbReference type="InterPro" id="IPR042186">
    <property type="entry name" value="FimD_plug_dom"/>
</dbReference>
<sequence>MAAAPASRYQQADLTWRMQNVQLQGGLYGETGNYTRWADLSGSLVWMDNAVFASNRINDAFVLVSTKGYPQVPIRYENQLMGSTDDNGHLLVPWVAAYYPAKFQIEPLDLPANVSAPEVEQRVAVRQGSGLLLDFPIRAVVAASISLVDERGEPLPLGSQAEETGSGQRASVGWDGQVYFEGLQSDNQLRVVRPDGRACQARFRLDTRKPTVSQVGPLTCSAPIGDTP</sequence>
<dbReference type="Pfam" id="PF00577">
    <property type="entry name" value="Usher"/>
    <property type="match status" value="1"/>
</dbReference>
<dbReference type="AlphaFoldDB" id="A0A3M5D6H3"/>
<dbReference type="PANTHER" id="PTHR30451:SF5">
    <property type="entry name" value="SLR0019 PROTEIN"/>
    <property type="match status" value="1"/>
</dbReference>
<name>A0A3M5D6H3_PSEAI</name>
<dbReference type="InterPro" id="IPR043142">
    <property type="entry name" value="PapC-like_C_sf"/>
</dbReference>
<protein>
    <recommendedName>
        <fullName evidence="1">PapC-like C-terminal domain-containing protein</fullName>
    </recommendedName>
</protein>
<dbReference type="Gene3D" id="2.60.40.2610">
    <property type="entry name" value="Outer membrane usher protein FimD, plug domain"/>
    <property type="match status" value="1"/>
</dbReference>
<feature type="domain" description="PapC-like C-terminal" evidence="1">
    <location>
        <begin position="145"/>
        <end position="206"/>
    </location>
</feature>
<organism evidence="2 3">
    <name type="scientific">Pseudomonas aeruginosa</name>
    <dbReference type="NCBI Taxonomy" id="287"/>
    <lineage>
        <taxon>Bacteria</taxon>
        <taxon>Pseudomonadati</taxon>
        <taxon>Pseudomonadota</taxon>
        <taxon>Gammaproteobacteria</taxon>
        <taxon>Pseudomonadales</taxon>
        <taxon>Pseudomonadaceae</taxon>
        <taxon>Pseudomonas</taxon>
    </lineage>
</organism>
<dbReference type="Pfam" id="PF13953">
    <property type="entry name" value="PapC_C"/>
    <property type="match status" value="1"/>
</dbReference>
<comment type="caution">
    <text evidence="2">The sequence shown here is derived from an EMBL/GenBank/DDBJ whole genome shotgun (WGS) entry which is preliminary data.</text>
</comment>
<dbReference type="Proteomes" id="UP000270834">
    <property type="component" value="Unassembled WGS sequence"/>
</dbReference>
<dbReference type="GO" id="GO:0009279">
    <property type="term" value="C:cell outer membrane"/>
    <property type="evidence" value="ECO:0007669"/>
    <property type="project" value="TreeGrafter"/>
</dbReference>
<dbReference type="Gene3D" id="2.60.40.2070">
    <property type="match status" value="1"/>
</dbReference>
<dbReference type="PANTHER" id="PTHR30451">
    <property type="entry name" value="OUTER MEMBRANE USHER PROTEIN"/>
    <property type="match status" value="1"/>
</dbReference>
<dbReference type="InterPro" id="IPR000015">
    <property type="entry name" value="Fimb_usher"/>
</dbReference>
<evidence type="ECO:0000313" key="3">
    <source>
        <dbReference type="Proteomes" id="UP000270834"/>
    </source>
</evidence>
<proteinExistence type="predicted"/>